<evidence type="ECO:0000256" key="1">
    <source>
        <dbReference type="ARBA" id="ARBA00022741"/>
    </source>
</evidence>
<evidence type="ECO:0000313" key="6">
    <source>
        <dbReference type="Proteomes" id="UP000249936"/>
    </source>
</evidence>
<evidence type="ECO:0000256" key="2">
    <source>
        <dbReference type="ARBA" id="ARBA00022840"/>
    </source>
</evidence>
<dbReference type="Pfam" id="PF16193">
    <property type="entry name" value="AAA_assoc_2"/>
    <property type="match status" value="1"/>
</dbReference>
<feature type="domain" description="AAA C-terminal" evidence="4">
    <location>
        <begin position="4"/>
        <end position="46"/>
    </location>
</feature>
<dbReference type="GO" id="GO:0017116">
    <property type="term" value="F:single-stranded DNA helicase activity"/>
    <property type="evidence" value="ECO:0007669"/>
    <property type="project" value="TreeGrafter"/>
</dbReference>
<dbReference type="AlphaFoldDB" id="A0A2X1PR49"/>
<evidence type="ECO:0000259" key="4">
    <source>
        <dbReference type="Pfam" id="PF16193"/>
    </source>
</evidence>
<dbReference type="GO" id="GO:0008047">
    <property type="term" value="F:enzyme activator activity"/>
    <property type="evidence" value="ECO:0007669"/>
    <property type="project" value="TreeGrafter"/>
</dbReference>
<dbReference type="InterPro" id="IPR008921">
    <property type="entry name" value="DNA_pol3_clamp-load_cplx_C"/>
</dbReference>
<sequence>MADETENGKKIDRTLLKEVLGERQARFDKQGDRFYDLISALHKSVRGSAPDAALYWYARIFNSGWRPFICCAPITCHCFRRCGKCRSSCYASRHWLLGIALLEWGAYEGERAIAQAIIYLAVAPKSNAVYTAFNTAKQQAKDLPDYDVPPHLRNAPTNLMKELGYGAEYRYAHDEPNAYAAGENYFPPELKDTQYYFPTNRGMEIQIKEKLERLREQDKSAVKKRYK</sequence>
<dbReference type="SUPFAM" id="SSF48019">
    <property type="entry name" value="post-AAA+ oligomerization domain-like"/>
    <property type="match status" value="1"/>
</dbReference>
<proteinExistence type="predicted"/>
<reference evidence="5 6" key="1">
    <citation type="submission" date="2018-06" db="EMBL/GenBank/DDBJ databases">
        <authorList>
            <consortium name="Pathogen Informatics"/>
            <person name="Doyle S."/>
        </authorList>
    </citation>
    <scope>NUCLEOTIDE SEQUENCE [LARGE SCALE GENOMIC DNA]</scope>
    <source>
        <strain evidence="5 6">NCTC11872</strain>
    </source>
</reference>
<dbReference type="PANTHER" id="PTHR13779:SF7">
    <property type="entry name" value="ATPASE WRNIP1"/>
    <property type="match status" value="1"/>
</dbReference>
<dbReference type="InterPro" id="IPR032423">
    <property type="entry name" value="AAA_assoc_2"/>
</dbReference>
<organism evidence="5 6">
    <name type="scientific">Haemophilus influenzae</name>
    <dbReference type="NCBI Taxonomy" id="727"/>
    <lineage>
        <taxon>Bacteria</taxon>
        <taxon>Pseudomonadati</taxon>
        <taxon>Pseudomonadota</taxon>
        <taxon>Gammaproteobacteria</taxon>
        <taxon>Pasteurellales</taxon>
        <taxon>Pasteurellaceae</taxon>
        <taxon>Haemophilus</taxon>
    </lineage>
</organism>
<keyword evidence="2" id="KW-0067">ATP-binding</keyword>
<dbReference type="GO" id="GO:0005524">
    <property type="term" value="F:ATP binding"/>
    <property type="evidence" value="ECO:0007669"/>
    <property type="project" value="UniProtKB-KW"/>
</dbReference>
<dbReference type="GO" id="GO:0003677">
    <property type="term" value="F:DNA binding"/>
    <property type="evidence" value="ECO:0007669"/>
    <property type="project" value="InterPro"/>
</dbReference>
<dbReference type="Proteomes" id="UP000249936">
    <property type="component" value="Unassembled WGS sequence"/>
</dbReference>
<protein>
    <submittedName>
        <fullName evidence="5">Recombination factor protein RarA</fullName>
        <ecNumber evidence="5">2.5.1.19</ecNumber>
    </submittedName>
</protein>
<evidence type="ECO:0000313" key="5">
    <source>
        <dbReference type="EMBL" id="SPX43349.1"/>
    </source>
</evidence>
<dbReference type="EMBL" id="UASK01000016">
    <property type="protein sequence ID" value="SPX43349.1"/>
    <property type="molecule type" value="Genomic_DNA"/>
</dbReference>
<dbReference type="InterPro" id="IPR021886">
    <property type="entry name" value="MgsA_C"/>
</dbReference>
<dbReference type="EC" id="2.5.1.19" evidence="5"/>
<name>A0A2X1PR49_HAEIF</name>
<dbReference type="GO" id="GO:0000731">
    <property type="term" value="P:DNA synthesis involved in DNA repair"/>
    <property type="evidence" value="ECO:0007669"/>
    <property type="project" value="TreeGrafter"/>
</dbReference>
<dbReference type="InterPro" id="IPR051314">
    <property type="entry name" value="AAA_ATPase_RarA/MGS1/WRNIP1"/>
</dbReference>
<feature type="domain" description="MgsA AAA+ ATPase C-terminal" evidence="3">
    <location>
        <begin position="47"/>
        <end position="214"/>
    </location>
</feature>
<dbReference type="Gene3D" id="1.20.272.10">
    <property type="match status" value="1"/>
</dbReference>
<dbReference type="GO" id="GO:0003866">
    <property type="term" value="F:3-phosphoshikimate 1-carboxyvinyltransferase activity"/>
    <property type="evidence" value="ECO:0007669"/>
    <property type="project" value="UniProtKB-EC"/>
</dbReference>
<dbReference type="GO" id="GO:0006261">
    <property type="term" value="P:DNA-templated DNA replication"/>
    <property type="evidence" value="ECO:0007669"/>
    <property type="project" value="TreeGrafter"/>
</dbReference>
<dbReference type="PANTHER" id="PTHR13779">
    <property type="entry name" value="WERNER HELICASE-INTERACTING PROTEIN 1 FAMILY MEMBER"/>
    <property type="match status" value="1"/>
</dbReference>
<gene>
    <name evidence="5" type="primary">rarA_1</name>
    <name evidence="5" type="ORF">NCTC11872_03014</name>
</gene>
<keyword evidence="1" id="KW-0547">Nucleotide-binding</keyword>
<keyword evidence="5" id="KW-0808">Transferase</keyword>
<dbReference type="Gene3D" id="1.10.3710.10">
    <property type="entry name" value="DNA polymerase III clamp loader subunits, C-terminal domain"/>
    <property type="match status" value="1"/>
</dbReference>
<evidence type="ECO:0000259" key="3">
    <source>
        <dbReference type="Pfam" id="PF12002"/>
    </source>
</evidence>
<accession>A0A2X1PR49</accession>
<dbReference type="FunFam" id="1.10.3710.10:FF:000001">
    <property type="entry name" value="Replication-associated recombination protein A"/>
    <property type="match status" value="1"/>
</dbReference>
<dbReference type="Pfam" id="PF12002">
    <property type="entry name" value="MgsA_C"/>
    <property type="match status" value="1"/>
</dbReference>